<comment type="caution">
    <text evidence="2">The sequence shown here is derived from an EMBL/GenBank/DDBJ whole genome shotgun (WGS) entry which is preliminary data.</text>
</comment>
<keyword evidence="3" id="KW-1185">Reference proteome</keyword>
<dbReference type="AlphaFoldDB" id="A0AAW1HSM2"/>
<accession>A0AAW1HSM2</accession>
<organism evidence="2 3">
    <name type="scientific">Popillia japonica</name>
    <name type="common">Japanese beetle</name>
    <dbReference type="NCBI Taxonomy" id="7064"/>
    <lineage>
        <taxon>Eukaryota</taxon>
        <taxon>Metazoa</taxon>
        <taxon>Ecdysozoa</taxon>
        <taxon>Arthropoda</taxon>
        <taxon>Hexapoda</taxon>
        <taxon>Insecta</taxon>
        <taxon>Pterygota</taxon>
        <taxon>Neoptera</taxon>
        <taxon>Endopterygota</taxon>
        <taxon>Coleoptera</taxon>
        <taxon>Polyphaga</taxon>
        <taxon>Scarabaeiformia</taxon>
        <taxon>Scarabaeidae</taxon>
        <taxon>Rutelinae</taxon>
        <taxon>Popillia</taxon>
    </lineage>
</organism>
<feature type="chain" id="PRO_5043900984" evidence="1">
    <location>
        <begin position="33"/>
        <end position="121"/>
    </location>
</feature>
<name>A0AAW1HSM2_POPJA</name>
<evidence type="ECO:0000313" key="3">
    <source>
        <dbReference type="Proteomes" id="UP001458880"/>
    </source>
</evidence>
<reference evidence="2 3" key="1">
    <citation type="journal article" date="2024" name="BMC Genomics">
        <title>De novo assembly and annotation of Popillia japonica's genome with initial clues to its potential as an invasive pest.</title>
        <authorList>
            <person name="Cucini C."/>
            <person name="Boschi S."/>
            <person name="Funari R."/>
            <person name="Cardaioli E."/>
            <person name="Iannotti N."/>
            <person name="Marturano G."/>
            <person name="Paoli F."/>
            <person name="Bruttini M."/>
            <person name="Carapelli A."/>
            <person name="Frati F."/>
            <person name="Nardi F."/>
        </authorList>
    </citation>
    <scope>NUCLEOTIDE SEQUENCE [LARGE SCALE GENOMIC DNA]</scope>
    <source>
        <strain evidence="2">DMR45628</strain>
    </source>
</reference>
<dbReference type="PROSITE" id="PS51257">
    <property type="entry name" value="PROKAR_LIPOPROTEIN"/>
    <property type="match status" value="1"/>
</dbReference>
<dbReference type="Proteomes" id="UP001458880">
    <property type="component" value="Unassembled WGS sequence"/>
</dbReference>
<evidence type="ECO:0000313" key="2">
    <source>
        <dbReference type="EMBL" id="KAK9679473.1"/>
    </source>
</evidence>
<dbReference type="EMBL" id="JASPKY010001015">
    <property type="protein sequence ID" value="KAK9679473.1"/>
    <property type="molecule type" value="Genomic_DNA"/>
</dbReference>
<sequence length="121" mass="13028">MEVGMRKLKLLTISIFFIALITSCGSGAGASADNPDIKLSDIASVYRQAGINVDEGVTFAYQLRGASNGITFYIDNKPIKIYEFASSSDYKKCITDNPDMKDFSTFGNFVLAAESGISCGK</sequence>
<feature type="signal peptide" evidence="1">
    <location>
        <begin position="1"/>
        <end position="32"/>
    </location>
</feature>
<protein>
    <submittedName>
        <fullName evidence="2">Uncharacterized protein</fullName>
    </submittedName>
</protein>
<keyword evidence="1" id="KW-0732">Signal</keyword>
<gene>
    <name evidence="2" type="ORF">QE152_g39979</name>
</gene>
<proteinExistence type="predicted"/>
<evidence type="ECO:0000256" key="1">
    <source>
        <dbReference type="SAM" id="SignalP"/>
    </source>
</evidence>